<dbReference type="Proteomes" id="UP000324222">
    <property type="component" value="Unassembled WGS sequence"/>
</dbReference>
<protein>
    <submittedName>
        <fullName evidence="1">Uncharacterized protein</fullName>
    </submittedName>
</protein>
<comment type="caution">
    <text evidence="1">The sequence shown here is derived from an EMBL/GenBank/DDBJ whole genome shotgun (WGS) entry which is preliminary data.</text>
</comment>
<reference evidence="1 2" key="1">
    <citation type="submission" date="2019-05" db="EMBL/GenBank/DDBJ databases">
        <title>Another draft genome of Portunus trituberculatus and its Hox gene families provides insights of decapod evolution.</title>
        <authorList>
            <person name="Jeong J.-H."/>
            <person name="Song I."/>
            <person name="Kim S."/>
            <person name="Choi T."/>
            <person name="Kim D."/>
            <person name="Ryu S."/>
            <person name="Kim W."/>
        </authorList>
    </citation>
    <scope>NUCLEOTIDE SEQUENCE [LARGE SCALE GENOMIC DNA]</scope>
    <source>
        <tissue evidence="1">Muscle</tissue>
    </source>
</reference>
<proteinExistence type="predicted"/>
<gene>
    <name evidence="1" type="ORF">E2C01_102358</name>
</gene>
<accession>A0A5B7KCY9</accession>
<dbReference type="EMBL" id="VSRR010151808">
    <property type="protein sequence ID" value="MPD06543.1"/>
    <property type="molecule type" value="Genomic_DNA"/>
</dbReference>
<evidence type="ECO:0000313" key="2">
    <source>
        <dbReference type="Proteomes" id="UP000324222"/>
    </source>
</evidence>
<name>A0A5B7KCY9_PORTR</name>
<organism evidence="1 2">
    <name type="scientific">Portunus trituberculatus</name>
    <name type="common">Swimming crab</name>
    <name type="synonym">Neptunus trituberculatus</name>
    <dbReference type="NCBI Taxonomy" id="210409"/>
    <lineage>
        <taxon>Eukaryota</taxon>
        <taxon>Metazoa</taxon>
        <taxon>Ecdysozoa</taxon>
        <taxon>Arthropoda</taxon>
        <taxon>Crustacea</taxon>
        <taxon>Multicrustacea</taxon>
        <taxon>Malacostraca</taxon>
        <taxon>Eumalacostraca</taxon>
        <taxon>Eucarida</taxon>
        <taxon>Decapoda</taxon>
        <taxon>Pleocyemata</taxon>
        <taxon>Brachyura</taxon>
        <taxon>Eubrachyura</taxon>
        <taxon>Portunoidea</taxon>
        <taxon>Portunidae</taxon>
        <taxon>Portuninae</taxon>
        <taxon>Portunus</taxon>
    </lineage>
</organism>
<evidence type="ECO:0000313" key="1">
    <source>
        <dbReference type="EMBL" id="MPD06543.1"/>
    </source>
</evidence>
<sequence length="80" mass="9509">MISLRYWGGERSRIECTVRRRTDHASLWKQTITEVSGKFSKNLPGALHLRRTKGYFRKALDSVTGEQWDEDRKLREQWGK</sequence>
<keyword evidence="2" id="KW-1185">Reference proteome</keyword>
<dbReference type="AlphaFoldDB" id="A0A5B7KCY9"/>